<reference evidence="1 2" key="1">
    <citation type="submission" date="2021-06" db="EMBL/GenBank/DDBJ databases">
        <authorList>
            <person name="Palmer J.M."/>
        </authorList>
    </citation>
    <scope>NUCLEOTIDE SEQUENCE [LARGE SCALE GENOMIC DNA]</scope>
    <source>
        <strain evidence="1 2">CL_MEX2019</strain>
        <tissue evidence="1">Muscle</tissue>
    </source>
</reference>
<name>A0ABU7E2J7_9TELE</name>
<dbReference type="EMBL" id="JAHUTJ010042293">
    <property type="protein sequence ID" value="MED6280945.1"/>
    <property type="molecule type" value="Genomic_DNA"/>
</dbReference>
<protein>
    <submittedName>
        <fullName evidence="1">Uncharacterized protein</fullName>
    </submittedName>
</protein>
<keyword evidence="2" id="KW-1185">Reference proteome</keyword>
<proteinExistence type="predicted"/>
<evidence type="ECO:0000313" key="2">
    <source>
        <dbReference type="Proteomes" id="UP001352852"/>
    </source>
</evidence>
<evidence type="ECO:0000313" key="1">
    <source>
        <dbReference type="EMBL" id="MED6280945.1"/>
    </source>
</evidence>
<comment type="caution">
    <text evidence="1">The sequence shown here is derived from an EMBL/GenBank/DDBJ whole genome shotgun (WGS) entry which is preliminary data.</text>
</comment>
<accession>A0ABU7E2J7</accession>
<sequence length="70" mass="8238">MYYSRAALLYRVDVSVCLSWGLQELEMLAERGNLRVKVCKNSHELLLSGQWRSADIISFLRRRPPERLRS</sequence>
<dbReference type="Proteomes" id="UP001352852">
    <property type="component" value="Unassembled WGS sequence"/>
</dbReference>
<organism evidence="1 2">
    <name type="scientific">Characodon lateralis</name>
    <dbReference type="NCBI Taxonomy" id="208331"/>
    <lineage>
        <taxon>Eukaryota</taxon>
        <taxon>Metazoa</taxon>
        <taxon>Chordata</taxon>
        <taxon>Craniata</taxon>
        <taxon>Vertebrata</taxon>
        <taxon>Euteleostomi</taxon>
        <taxon>Actinopterygii</taxon>
        <taxon>Neopterygii</taxon>
        <taxon>Teleostei</taxon>
        <taxon>Neoteleostei</taxon>
        <taxon>Acanthomorphata</taxon>
        <taxon>Ovalentaria</taxon>
        <taxon>Atherinomorphae</taxon>
        <taxon>Cyprinodontiformes</taxon>
        <taxon>Goodeidae</taxon>
        <taxon>Characodon</taxon>
    </lineage>
</organism>
<gene>
    <name evidence="1" type="ORF">CHARACLAT_016273</name>
</gene>